<sequence>MLPIKTMSIRNKRIVMGERRYTIYSYCCYVNNCCVDFSVPVNARKAQLRMYHKVNKPSSFVTFR</sequence>
<gene>
    <name evidence="1" type="ORF">NBRC116591_24660</name>
</gene>
<keyword evidence="2" id="KW-1185">Reference proteome</keyword>
<dbReference type="Proteomes" id="UP001465153">
    <property type="component" value="Unassembled WGS sequence"/>
</dbReference>
<name>A0ABQ0AAH3_9GAMM</name>
<protein>
    <submittedName>
        <fullName evidence="1">Uncharacterized protein</fullName>
    </submittedName>
</protein>
<accession>A0ABQ0AAH3</accession>
<evidence type="ECO:0000313" key="2">
    <source>
        <dbReference type="Proteomes" id="UP001465153"/>
    </source>
</evidence>
<evidence type="ECO:0000313" key="1">
    <source>
        <dbReference type="EMBL" id="GAA6168655.1"/>
    </source>
</evidence>
<organism evidence="1 2">
    <name type="scientific">Sessilibacter corallicola</name>
    <dbReference type="NCBI Taxonomy" id="2904075"/>
    <lineage>
        <taxon>Bacteria</taxon>
        <taxon>Pseudomonadati</taxon>
        <taxon>Pseudomonadota</taxon>
        <taxon>Gammaproteobacteria</taxon>
        <taxon>Cellvibrionales</taxon>
        <taxon>Cellvibrionaceae</taxon>
        <taxon>Sessilibacter</taxon>
    </lineage>
</organism>
<comment type="caution">
    <text evidence="1">The sequence shown here is derived from an EMBL/GenBank/DDBJ whole genome shotgun (WGS) entry which is preliminary data.</text>
</comment>
<reference evidence="1 2" key="1">
    <citation type="submission" date="2024-04" db="EMBL/GenBank/DDBJ databases">
        <title>Draft genome sequence of Sessilibacter corallicola NBRC 116591.</title>
        <authorList>
            <person name="Miyakawa T."/>
            <person name="Kusuya Y."/>
            <person name="Miura T."/>
        </authorList>
    </citation>
    <scope>NUCLEOTIDE SEQUENCE [LARGE SCALE GENOMIC DNA]</scope>
    <source>
        <strain evidence="1 2">KU-00831-HH</strain>
    </source>
</reference>
<proteinExistence type="predicted"/>
<dbReference type="EMBL" id="BAABWN010000007">
    <property type="protein sequence ID" value="GAA6168655.1"/>
    <property type="molecule type" value="Genomic_DNA"/>
</dbReference>